<reference evidence="2 3" key="1">
    <citation type="submission" date="2020-07" db="EMBL/GenBank/DDBJ databases">
        <title>Sequencing the genomes of 1000 actinobacteria strains.</title>
        <authorList>
            <person name="Klenk H.-P."/>
        </authorList>
    </citation>
    <scope>NUCLEOTIDE SEQUENCE [LARGE SCALE GENOMIC DNA]</scope>
    <source>
        <strain evidence="2 3">DSM 26341</strain>
    </source>
</reference>
<gene>
    <name evidence="2" type="ORF">BJY26_002100</name>
</gene>
<dbReference type="AlphaFoldDB" id="A0A7Z0D2Q7"/>
<feature type="transmembrane region" description="Helical" evidence="1">
    <location>
        <begin position="105"/>
        <end position="127"/>
    </location>
</feature>
<sequence length="128" mass="13245">MLDVLWVVLGLAVAALVGWPITAGILALGGRRPGAERHEHGDHAAAMPVGESVLRGGLWIGLLERLAVTACIMAGYPAGIAYVVAVKGLGRYPELRQTPAAAERFIIGSLASMLWAAAVGIAVRVLIG</sequence>
<feature type="transmembrane region" description="Helical" evidence="1">
    <location>
        <begin position="66"/>
        <end position="85"/>
    </location>
</feature>
<dbReference type="RefSeq" id="WP_237248997.1">
    <property type="nucleotide sequence ID" value="NZ_JACBZP010000001.1"/>
</dbReference>
<keyword evidence="1" id="KW-0812">Transmembrane</keyword>
<dbReference type="EMBL" id="JACBZP010000001">
    <property type="protein sequence ID" value="NYI67794.1"/>
    <property type="molecule type" value="Genomic_DNA"/>
</dbReference>
<keyword evidence="3" id="KW-1185">Reference proteome</keyword>
<protein>
    <submittedName>
        <fullName evidence="2">F0F1-type ATP synthase membrane subunit c/vacuolar-type H+-ATPase subunit K</fullName>
    </submittedName>
</protein>
<accession>A0A7Z0D2Q7</accession>
<evidence type="ECO:0000256" key="1">
    <source>
        <dbReference type="SAM" id="Phobius"/>
    </source>
</evidence>
<keyword evidence="1" id="KW-1133">Transmembrane helix</keyword>
<proteinExistence type="predicted"/>
<evidence type="ECO:0000313" key="3">
    <source>
        <dbReference type="Proteomes" id="UP000539111"/>
    </source>
</evidence>
<keyword evidence="1" id="KW-0472">Membrane</keyword>
<name>A0A7Z0D2Q7_9MICO</name>
<organism evidence="2 3">
    <name type="scientific">Spelaeicoccus albus</name>
    <dbReference type="NCBI Taxonomy" id="1280376"/>
    <lineage>
        <taxon>Bacteria</taxon>
        <taxon>Bacillati</taxon>
        <taxon>Actinomycetota</taxon>
        <taxon>Actinomycetes</taxon>
        <taxon>Micrococcales</taxon>
        <taxon>Brevibacteriaceae</taxon>
        <taxon>Spelaeicoccus</taxon>
    </lineage>
</organism>
<evidence type="ECO:0000313" key="2">
    <source>
        <dbReference type="EMBL" id="NYI67794.1"/>
    </source>
</evidence>
<comment type="caution">
    <text evidence="2">The sequence shown here is derived from an EMBL/GenBank/DDBJ whole genome shotgun (WGS) entry which is preliminary data.</text>
</comment>
<dbReference type="Proteomes" id="UP000539111">
    <property type="component" value="Unassembled WGS sequence"/>
</dbReference>
<feature type="transmembrane region" description="Helical" evidence="1">
    <location>
        <begin position="6"/>
        <end position="28"/>
    </location>
</feature>